<evidence type="ECO:0000256" key="1">
    <source>
        <dbReference type="SAM" id="SignalP"/>
    </source>
</evidence>
<dbReference type="STRING" id="1117647.M5M_13335"/>
<dbReference type="InterPro" id="IPR036444">
    <property type="entry name" value="PLipase_A2_dom_sf"/>
</dbReference>
<organism evidence="2 3">
    <name type="scientific">Simiduia agarivorans (strain DSM 21679 / JCM 13881 / BCRC 17597 / SA1)</name>
    <dbReference type="NCBI Taxonomy" id="1117647"/>
    <lineage>
        <taxon>Bacteria</taxon>
        <taxon>Pseudomonadati</taxon>
        <taxon>Pseudomonadota</taxon>
        <taxon>Gammaproteobacteria</taxon>
        <taxon>Cellvibrionales</taxon>
        <taxon>Cellvibrionaceae</taxon>
        <taxon>Simiduia</taxon>
    </lineage>
</organism>
<dbReference type="SUPFAM" id="SSF48619">
    <property type="entry name" value="Phospholipase A2, PLA2"/>
    <property type="match status" value="1"/>
</dbReference>
<evidence type="ECO:0000313" key="3">
    <source>
        <dbReference type="Proteomes" id="UP000000466"/>
    </source>
</evidence>
<dbReference type="Proteomes" id="UP000000466">
    <property type="component" value="Chromosome"/>
</dbReference>
<dbReference type="GO" id="GO:0006644">
    <property type="term" value="P:phospholipid metabolic process"/>
    <property type="evidence" value="ECO:0007669"/>
    <property type="project" value="InterPro"/>
</dbReference>
<reference evidence="2 3" key="1">
    <citation type="journal article" date="2013" name="Genome Announc.">
        <title>Complete genome sequence of Simiduia agarivorans SA1(T), a marine bacterium able to degrade a variety of polysaccharides.</title>
        <authorList>
            <person name="Lin S.Y."/>
            <person name="Shieh W.Y."/>
            <person name="Chen J.S."/>
            <person name="Tang S.L."/>
        </authorList>
    </citation>
    <scope>NUCLEOTIDE SEQUENCE [LARGE SCALE GENOMIC DNA]</scope>
    <source>
        <strain evidence="3">DSM 21679 / JCM 13881 / BCRC 17597 / SA1</strain>
    </source>
</reference>
<protein>
    <submittedName>
        <fullName evidence="2">Uncharacterized protein</fullName>
    </submittedName>
</protein>
<evidence type="ECO:0000313" key="2">
    <source>
        <dbReference type="EMBL" id="AFU99811.1"/>
    </source>
</evidence>
<name>K4KLB9_SIMAS</name>
<dbReference type="GO" id="GO:0050482">
    <property type="term" value="P:arachidonate secretion"/>
    <property type="evidence" value="ECO:0007669"/>
    <property type="project" value="InterPro"/>
</dbReference>
<dbReference type="KEGG" id="saga:M5M_13335"/>
<dbReference type="EMBL" id="CP003746">
    <property type="protein sequence ID" value="AFU99811.1"/>
    <property type="molecule type" value="Genomic_DNA"/>
</dbReference>
<keyword evidence="1" id="KW-0732">Signal</keyword>
<dbReference type="eggNOG" id="COG2303">
    <property type="taxonomic scope" value="Bacteria"/>
</dbReference>
<accession>K4KLB9</accession>
<proteinExistence type="predicted"/>
<feature type="chain" id="PRO_5003880764" evidence="1">
    <location>
        <begin position="20"/>
        <end position="147"/>
    </location>
</feature>
<dbReference type="RefSeq" id="WP_015047974.1">
    <property type="nucleotide sequence ID" value="NC_018868.3"/>
</dbReference>
<dbReference type="AlphaFoldDB" id="K4KLB9"/>
<gene>
    <name evidence="2" type="ordered locus">M5M_13335</name>
</gene>
<feature type="signal peptide" evidence="1">
    <location>
        <begin position="1"/>
        <end position="19"/>
    </location>
</feature>
<sequence length="147" mass="16686">MYKNTWTLVTLLVALPAMAELAPFRTDGCSQFPDGTHDQPSLWRDCCVAHDAAYWAGGDWHSRVWADRQLEQCVLAKNQALVGNIMFLGVRVGGSPFWPTRFRWGYGWPYGRGYQPLSEAELRRVNALWPARVARPAYIFRPAGVTE</sequence>
<keyword evidence="3" id="KW-1185">Reference proteome</keyword>
<dbReference type="OrthoDB" id="7855474at2"/>
<dbReference type="HOGENOM" id="CLU_129234_0_0_6"/>
<dbReference type="GO" id="GO:0004623">
    <property type="term" value="F:phospholipase A2 activity"/>
    <property type="evidence" value="ECO:0007669"/>
    <property type="project" value="InterPro"/>
</dbReference>